<dbReference type="InterPro" id="IPR000873">
    <property type="entry name" value="AMP-dep_synth/lig_dom"/>
</dbReference>
<dbReference type="Pfam" id="PF13193">
    <property type="entry name" value="AMP-binding_C"/>
    <property type="match status" value="1"/>
</dbReference>
<evidence type="ECO:0000313" key="5">
    <source>
        <dbReference type="EMBL" id="MEQ5842962.1"/>
    </source>
</evidence>
<comment type="caution">
    <text evidence="5">The sequence shown here is derived from an EMBL/GenBank/DDBJ whole genome shotgun (WGS) entry which is preliminary data.</text>
</comment>
<evidence type="ECO:0000256" key="2">
    <source>
        <dbReference type="ARBA" id="ARBA00022598"/>
    </source>
</evidence>
<protein>
    <submittedName>
        <fullName evidence="5">AMP-binding protein</fullName>
    </submittedName>
</protein>
<evidence type="ECO:0000259" key="4">
    <source>
        <dbReference type="Pfam" id="PF13193"/>
    </source>
</evidence>
<dbReference type="InterPro" id="IPR025110">
    <property type="entry name" value="AMP-bd_C"/>
</dbReference>
<evidence type="ECO:0000256" key="1">
    <source>
        <dbReference type="ARBA" id="ARBA00006432"/>
    </source>
</evidence>
<evidence type="ECO:0000259" key="3">
    <source>
        <dbReference type="Pfam" id="PF00501"/>
    </source>
</evidence>
<dbReference type="InterPro" id="IPR042099">
    <property type="entry name" value="ANL_N_sf"/>
</dbReference>
<dbReference type="PANTHER" id="PTHR43201">
    <property type="entry name" value="ACYL-COA SYNTHETASE"/>
    <property type="match status" value="1"/>
</dbReference>
<evidence type="ECO:0000313" key="6">
    <source>
        <dbReference type="Proteomes" id="UP001469089"/>
    </source>
</evidence>
<feature type="domain" description="AMP-dependent synthetase/ligase" evidence="3">
    <location>
        <begin position="13"/>
        <end position="362"/>
    </location>
</feature>
<dbReference type="PROSITE" id="PS00455">
    <property type="entry name" value="AMP_BINDING"/>
    <property type="match status" value="1"/>
</dbReference>
<dbReference type="Gene3D" id="3.30.300.30">
    <property type="match status" value="1"/>
</dbReference>
<dbReference type="InterPro" id="IPR045851">
    <property type="entry name" value="AMP-bd_C_sf"/>
</dbReference>
<dbReference type="Pfam" id="PF00501">
    <property type="entry name" value="AMP-binding"/>
    <property type="match status" value="1"/>
</dbReference>
<dbReference type="RefSeq" id="WP_349544708.1">
    <property type="nucleotide sequence ID" value="NZ_JAOALG010000002.1"/>
</dbReference>
<dbReference type="InterPro" id="IPR020845">
    <property type="entry name" value="AMP-binding_CS"/>
</dbReference>
<sequence length="507" mass="55004">MPIHDNVLTRATSLFADDLAIVDGHVRMTYRELSVRASGLAAGMSLLGLQPGDRVGFLGRNSFRCIEVNLACAIAGLVLVPINFRLSDVEVDYIAADTGLQLLFVEESYRGRAGHTVTWSDGDAIRAHNGYEALLYATDAQSPLRAPATGNAVAQIFYTSGTTGHPKGVCLTRANMGASALDAIISLQMNRQDGWLHASPMFHLVDAFAIWAVTLVGGRHIINHFAPDQFGPLVQAERISKTSLPPTLLDRIVREPSISKYDLSSLDLISYGGSPMQDAVYRRCQATLGCAMLQAYGLTEGSGFVCHEACGDNPLPQQALNTVGHPTLHTQIRLVDESGRAIADGEPGEILIRGARVFERYWEKPEATAAAFTDDGWYRTGDIGRRDHQGRYQIVGRKKEMVISGGENIYPAEVQNVLLSCPGVAEAAVFGVPSEAWGEEVRAVVYVEGPEGRVLTEAELIGYCRPRIAGYKLPKKIVIVDTPLPKNGPGKIATSQIRARHIEETKT</sequence>
<dbReference type="PANTHER" id="PTHR43201:SF5">
    <property type="entry name" value="MEDIUM-CHAIN ACYL-COA LIGASE ACSF2, MITOCHONDRIAL"/>
    <property type="match status" value="1"/>
</dbReference>
<name>A0ABV1LUL6_9BURK</name>
<keyword evidence="2" id="KW-0436">Ligase</keyword>
<dbReference type="SUPFAM" id="SSF56801">
    <property type="entry name" value="Acetyl-CoA synthetase-like"/>
    <property type="match status" value="1"/>
</dbReference>
<keyword evidence="6" id="KW-1185">Reference proteome</keyword>
<dbReference type="EMBL" id="JAOALG010000002">
    <property type="protein sequence ID" value="MEQ5842962.1"/>
    <property type="molecule type" value="Genomic_DNA"/>
</dbReference>
<organism evidence="5 6">
    <name type="scientific">Paraburkholderia acidicola</name>
    <dbReference type="NCBI Taxonomy" id="1912599"/>
    <lineage>
        <taxon>Bacteria</taxon>
        <taxon>Pseudomonadati</taxon>
        <taxon>Pseudomonadota</taxon>
        <taxon>Betaproteobacteria</taxon>
        <taxon>Burkholderiales</taxon>
        <taxon>Burkholderiaceae</taxon>
        <taxon>Paraburkholderia</taxon>
    </lineage>
</organism>
<dbReference type="Gene3D" id="3.40.50.12780">
    <property type="entry name" value="N-terminal domain of ligase-like"/>
    <property type="match status" value="1"/>
</dbReference>
<feature type="domain" description="AMP-binding enzyme C-terminal" evidence="4">
    <location>
        <begin position="413"/>
        <end position="491"/>
    </location>
</feature>
<reference evidence="5 6" key="1">
    <citation type="journal article" date="2024" name="Chem. Sci.">
        <title>Discovery of a lagriamide polyketide by integrated genome mining, isotopic labeling, and untargeted metabolomics.</title>
        <authorList>
            <person name="Fergusson C.H."/>
            <person name="Saulog J."/>
            <person name="Paulo B.S."/>
            <person name="Wilson D.M."/>
            <person name="Liu D.Y."/>
            <person name="Morehouse N.J."/>
            <person name="Waterworth S."/>
            <person name="Barkei J."/>
            <person name="Gray C.A."/>
            <person name="Kwan J.C."/>
            <person name="Eustaquio A.S."/>
            <person name="Linington R.G."/>
        </authorList>
    </citation>
    <scope>NUCLEOTIDE SEQUENCE [LARGE SCALE GENOMIC DNA]</scope>
    <source>
        <strain evidence="5 6">RL17-338-BIF-B</strain>
    </source>
</reference>
<comment type="similarity">
    <text evidence="1">Belongs to the ATP-dependent AMP-binding enzyme family.</text>
</comment>
<accession>A0ABV1LUL6</accession>
<proteinExistence type="inferred from homology"/>
<gene>
    <name evidence="5" type="ORF">N0A02_26255</name>
</gene>
<dbReference type="Proteomes" id="UP001469089">
    <property type="component" value="Unassembled WGS sequence"/>
</dbReference>